<dbReference type="Pfam" id="PF13432">
    <property type="entry name" value="TPR_16"/>
    <property type="match status" value="1"/>
</dbReference>
<comment type="caution">
    <text evidence="2">The sequence shown here is derived from an EMBL/GenBank/DDBJ whole genome shotgun (WGS) entry which is preliminary data.</text>
</comment>
<dbReference type="InterPro" id="IPR019734">
    <property type="entry name" value="TPR_rpt"/>
</dbReference>
<evidence type="ECO:0000256" key="1">
    <source>
        <dbReference type="PROSITE-ProRule" id="PRU00339"/>
    </source>
</evidence>
<feature type="repeat" description="TPR" evidence="1">
    <location>
        <begin position="334"/>
        <end position="367"/>
    </location>
</feature>
<feature type="repeat" description="TPR" evidence="1">
    <location>
        <begin position="300"/>
        <end position="333"/>
    </location>
</feature>
<dbReference type="Pfam" id="PF13414">
    <property type="entry name" value="TPR_11"/>
    <property type="match status" value="3"/>
</dbReference>
<dbReference type="SMART" id="SM00028">
    <property type="entry name" value="TPR"/>
    <property type="match status" value="9"/>
</dbReference>
<dbReference type="RefSeq" id="WP_184799660.1">
    <property type="nucleotide sequence ID" value="NZ_JACIIZ010000004.1"/>
</dbReference>
<dbReference type="InterPro" id="IPR011990">
    <property type="entry name" value="TPR-like_helical_dom_sf"/>
</dbReference>
<feature type="repeat" description="TPR" evidence="1">
    <location>
        <begin position="22"/>
        <end position="55"/>
    </location>
</feature>
<keyword evidence="3" id="KW-1185">Reference proteome</keyword>
<dbReference type="SUPFAM" id="SSF48452">
    <property type="entry name" value="TPR-like"/>
    <property type="match status" value="2"/>
</dbReference>
<evidence type="ECO:0000313" key="3">
    <source>
        <dbReference type="Proteomes" id="UP000539175"/>
    </source>
</evidence>
<evidence type="ECO:0000313" key="2">
    <source>
        <dbReference type="EMBL" id="MBB6251308.1"/>
    </source>
</evidence>
<dbReference type="SUPFAM" id="SSF53756">
    <property type="entry name" value="UDP-Glycosyltransferase/glycogen phosphorylase"/>
    <property type="match status" value="1"/>
</dbReference>
<reference evidence="2 3" key="1">
    <citation type="submission" date="2020-08" db="EMBL/GenBank/DDBJ databases">
        <title>Genomic Encyclopedia of Type Strains, Phase IV (KMG-IV): sequencing the most valuable type-strain genomes for metagenomic binning, comparative biology and taxonomic classification.</title>
        <authorList>
            <person name="Goeker M."/>
        </authorList>
    </citation>
    <scope>NUCLEOTIDE SEQUENCE [LARGE SCALE GENOMIC DNA]</scope>
    <source>
        <strain evidence="2 3">DSM 22198</strain>
    </source>
</reference>
<feature type="repeat" description="TPR" evidence="1">
    <location>
        <begin position="90"/>
        <end position="123"/>
    </location>
</feature>
<protein>
    <submittedName>
        <fullName evidence="2">Tetratricopeptide (TPR) repeat protein</fullName>
    </submittedName>
</protein>
<dbReference type="PANTHER" id="PTHR44809:SF1">
    <property type="entry name" value="PROTEIN O-MANNOSYL-TRANSFERASE TMTC1"/>
    <property type="match status" value="1"/>
</dbReference>
<feature type="repeat" description="TPR" evidence="1">
    <location>
        <begin position="124"/>
        <end position="157"/>
    </location>
</feature>
<dbReference type="PANTHER" id="PTHR44809">
    <property type="match status" value="1"/>
</dbReference>
<accession>A0A7X0EC65</accession>
<keyword evidence="1" id="KW-0802">TPR repeat</keyword>
<sequence>MNRNQRRLDKKQAAPAPIPAQAQALFGQATQQHQAGRLDEAEATYRQVLALAPRHADTLYLLGVLHHQTGRPVEAEELLGRSITARGDAAHVHAALGTVLLTLGRPADAAAALKRSLALKPDQAEAHNNLGNALKELGRADEAVPHYQRAITLKPDYANAHNGLGSAHMAQGRYLEATSHYRRALALNPRLVVAQVNLGKALRQLGDLAGAEAQLRQGLALDATNADALNNLGAVYQALGRADEATACLRQAVTLAPDDAEAQLNLSRLLAGDILMRDPGLLRQARAHAERAVALRPGHADTLDALGTILQRLGQLDDAAARYRQAMALAPDDAEIAYNLGTTMQALCRQQEAAALYGRALALNPNHADARFTLGLIQLAEGNLAEGWAGYDTRWRSRQLAPHWRPFPAPLWRGESLAGKRLLVWGEQGLGDEIMFGSLLPTLRARVAAEGGQLVVECEPRLTSLFARTLPDVMVRPHTSGPGAPTPGDMDLHLPMGSLPALLLPRLGDWTGGPFLTARPDLSALWRERLAGLGDGVRVGICWRSGIQRGDRAGAYTALADWRALLTLPGIIPVTLQYSAPEEEIRSVEEATGVTVHRWPDLDLRADIEGVAALMTGLDLVISAPTAVGELAGALGVPCWRVGTNTDWSSLGAGARPWFSSMSIMSVTGAAPTAADCVALATHRLYALTGRRAGHLLPCPASPFPI</sequence>
<organism evidence="2 3">
    <name type="scientific">Nitrospirillum iridis</name>
    <dbReference type="NCBI Taxonomy" id="765888"/>
    <lineage>
        <taxon>Bacteria</taxon>
        <taxon>Pseudomonadati</taxon>
        <taxon>Pseudomonadota</taxon>
        <taxon>Alphaproteobacteria</taxon>
        <taxon>Rhodospirillales</taxon>
        <taxon>Azospirillaceae</taxon>
        <taxon>Nitrospirillum</taxon>
    </lineage>
</organism>
<feature type="repeat" description="TPR" evidence="1">
    <location>
        <begin position="226"/>
        <end position="259"/>
    </location>
</feature>
<name>A0A7X0EC65_9PROT</name>
<dbReference type="AlphaFoldDB" id="A0A7X0EC65"/>
<dbReference type="Gene3D" id="1.25.40.10">
    <property type="entry name" value="Tetratricopeptide repeat domain"/>
    <property type="match status" value="6"/>
</dbReference>
<proteinExistence type="predicted"/>
<dbReference type="PROSITE" id="PS50005">
    <property type="entry name" value="TPR"/>
    <property type="match status" value="7"/>
</dbReference>
<dbReference type="Pfam" id="PF14559">
    <property type="entry name" value="TPR_19"/>
    <property type="match status" value="1"/>
</dbReference>
<dbReference type="InterPro" id="IPR052943">
    <property type="entry name" value="TMTC_O-mannosyl-trnsfr"/>
</dbReference>
<gene>
    <name evidence="2" type="ORF">FHS74_001853</name>
</gene>
<dbReference type="PROSITE" id="PS50293">
    <property type="entry name" value="TPR_REGION"/>
    <property type="match status" value="3"/>
</dbReference>
<dbReference type="Proteomes" id="UP000539175">
    <property type="component" value="Unassembled WGS sequence"/>
</dbReference>
<dbReference type="EMBL" id="JACIIZ010000004">
    <property type="protein sequence ID" value="MBB6251308.1"/>
    <property type="molecule type" value="Genomic_DNA"/>
</dbReference>
<feature type="repeat" description="TPR" evidence="1">
    <location>
        <begin position="158"/>
        <end position="191"/>
    </location>
</feature>